<dbReference type="RefSeq" id="WP_008246317.1">
    <property type="nucleotide sequence ID" value="NZ_CP014544.1"/>
</dbReference>
<protein>
    <recommendedName>
        <fullName evidence="3">Outer membrane protein beta-barrel domain-containing protein</fullName>
    </recommendedName>
</protein>
<feature type="domain" description="Outer membrane protein beta-barrel" evidence="3">
    <location>
        <begin position="8"/>
        <end position="181"/>
    </location>
</feature>
<organism evidence="4 5">
    <name type="scientific">Zhongshania aliphaticivorans</name>
    <dbReference type="NCBI Taxonomy" id="1470434"/>
    <lineage>
        <taxon>Bacteria</taxon>
        <taxon>Pseudomonadati</taxon>
        <taxon>Pseudomonadota</taxon>
        <taxon>Gammaproteobacteria</taxon>
        <taxon>Cellvibrionales</taxon>
        <taxon>Spongiibacteraceae</taxon>
        <taxon>Zhongshania</taxon>
    </lineage>
</organism>
<dbReference type="EMBL" id="CP014544">
    <property type="protein sequence ID" value="AMO67618.1"/>
    <property type="molecule type" value="Genomic_DNA"/>
</dbReference>
<gene>
    <name evidence="4" type="ORF">AZF00_04605</name>
</gene>
<dbReference type="KEGG" id="zal:AZF00_04605"/>
<evidence type="ECO:0000256" key="2">
    <source>
        <dbReference type="SAM" id="SignalP"/>
    </source>
</evidence>
<dbReference type="InterPro" id="IPR027385">
    <property type="entry name" value="Beta-barrel_OMP"/>
</dbReference>
<dbReference type="AlphaFoldDB" id="A0A127M310"/>
<sequence length="183" mass="19123">MNKNLGLAAVLMAAVLPVSALAQTATMYVTGQFGKTSYDLDSGSNVDDEDNGYTMGIGVRMGPNVAIEGGYVDLGEVSGRSGTDSISAETTGAFAGLGLFIPLQPGFELTGRAGLIAWDTDATITVGGLKSTESDDGTDIYFGIGAAFQVSRELHLTVGFDRYDIDDTDVDMLSLGAKFYFAM</sequence>
<evidence type="ECO:0000313" key="5">
    <source>
        <dbReference type="Proteomes" id="UP000074119"/>
    </source>
</evidence>
<name>A0A127M310_9GAMM</name>
<evidence type="ECO:0000256" key="1">
    <source>
        <dbReference type="ARBA" id="ARBA00022729"/>
    </source>
</evidence>
<dbReference type="SUPFAM" id="SSF56925">
    <property type="entry name" value="OMPA-like"/>
    <property type="match status" value="1"/>
</dbReference>
<dbReference type="Gene3D" id="2.40.160.20">
    <property type="match status" value="1"/>
</dbReference>
<dbReference type="Proteomes" id="UP000074119">
    <property type="component" value="Chromosome"/>
</dbReference>
<feature type="signal peptide" evidence="2">
    <location>
        <begin position="1"/>
        <end position="22"/>
    </location>
</feature>
<dbReference type="STRING" id="1470434.AZF00_04605"/>
<evidence type="ECO:0000313" key="4">
    <source>
        <dbReference type="EMBL" id="AMO67618.1"/>
    </source>
</evidence>
<dbReference type="Pfam" id="PF13505">
    <property type="entry name" value="OMP_b-brl"/>
    <property type="match status" value="1"/>
</dbReference>
<dbReference type="InterPro" id="IPR011250">
    <property type="entry name" value="OMP/PagP_B-barrel"/>
</dbReference>
<reference evidence="4 5" key="1">
    <citation type="submission" date="2015-12" db="EMBL/GenBank/DDBJ databases">
        <authorList>
            <person name="Shamseldin A."/>
            <person name="Moawad H."/>
            <person name="Abd El-Rahim W.M."/>
            <person name="Sadowsky M.J."/>
        </authorList>
    </citation>
    <scope>NUCLEOTIDE SEQUENCE [LARGE SCALE GENOMIC DNA]</scope>
    <source>
        <strain evidence="4 5">SM2</strain>
    </source>
</reference>
<accession>A0A127M310</accession>
<keyword evidence="1 2" id="KW-0732">Signal</keyword>
<proteinExistence type="predicted"/>
<feature type="chain" id="PRO_5007274958" description="Outer membrane protein beta-barrel domain-containing protein" evidence="2">
    <location>
        <begin position="23"/>
        <end position="183"/>
    </location>
</feature>
<evidence type="ECO:0000259" key="3">
    <source>
        <dbReference type="Pfam" id="PF13505"/>
    </source>
</evidence>